<reference evidence="7 8" key="1">
    <citation type="submission" date="2019-08" db="EMBL/GenBank/DDBJ databases">
        <title>Deep-cultivation of Planctomycetes and their phenomic and genomic characterization uncovers novel biology.</title>
        <authorList>
            <person name="Wiegand S."/>
            <person name="Jogler M."/>
            <person name="Boedeker C."/>
            <person name="Pinto D."/>
            <person name="Vollmers J."/>
            <person name="Rivas-Marin E."/>
            <person name="Kohn T."/>
            <person name="Peeters S.H."/>
            <person name="Heuer A."/>
            <person name="Rast P."/>
            <person name="Oberbeckmann S."/>
            <person name="Bunk B."/>
            <person name="Jeske O."/>
            <person name="Meyerdierks A."/>
            <person name="Storesund J.E."/>
            <person name="Kallscheuer N."/>
            <person name="Luecker S."/>
            <person name="Lage O.M."/>
            <person name="Pohl T."/>
            <person name="Merkel B.J."/>
            <person name="Hornburger P."/>
            <person name="Mueller R.-W."/>
            <person name="Bruemmer F."/>
            <person name="Labrenz M."/>
            <person name="Spormann A.M."/>
            <person name="Op den Camp H."/>
            <person name="Overmann J."/>
            <person name="Amann R."/>
            <person name="Jetten M.S.M."/>
            <person name="Mascher T."/>
            <person name="Medema M.H."/>
            <person name="Devos D.P."/>
            <person name="Kaster A.-K."/>
            <person name="Ovreas L."/>
            <person name="Rohde M."/>
            <person name="Galperin M.Y."/>
            <person name="Jogler C."/>
        </authorList>
    </citation>
    <scope>NUCLEOTIDE SEQUENCE [LARGE SCALE GENOMIC DNA]</scope>
    <source>
        <strain evidence="7 8">UC8</strain>
    </source>
</reference>
<evidence type="ECO:0000256" key="3">
    <source>
        <dbReference type="ARBA" id="ARBA00023235"/>
    </source>
</evidence>
<protein>
    <recommendedName>
        <fullName evidence="1">peptidylprolyl isomerase</fullName>
        <ecNumber evidence="1">5.2.1.8</ecNumber>
    </recommendedName>
</protein>
<keyword evidence="8" id="KW-1185">Reference proteome</keyword>
<dbReference type="SUPFAM" id="SSF50891">
    <property type="entry name" value="Cyclophilin-like"/>
    <property type="match status" value="1"/>
</dbReference>
<dbReference type="InterPro" id="IPR044666">
    <property type="entry name" value="Cyclophilin_A-like"/>
</dbReference>
<organism evidence="7 8">
    <name type="scientific">Roseimaritima ulvae</name>
    <dbReference type="NCBI Taxonomy" id="980254"/>
    <lineage>
        <taxon>Bacteria</taxon>
        <taxon>Pseudomonadati</taxon>
        <taxon>Planctomycetota</taxon>
        <taxon>Planctomycetia</taxon>
        <taxon>Pirellulales</taxon>
        <taxon>Pirellulaceae</taxon>
        <taxon>Roseimaritima</taxon>
    </lineage>
</organism>
<evidence type="ECO:0000256" key="5">
    <source>
        <dbReference type="SAM" id="SignalP"/>
    </source>
</evidence>
<dbReference type="PROSITE" id="PS51257">
    <property type="entry name" value="PROKAR_LIPOPROTEIN"/>
    <property type="match status" value="1"/>
</dbReference>
<feature type="domain" description="PPIase cyclophilin-type" evidence="6">
    <location>
        <begin position="253"/>
        <end position="410"/>
    </location>
</feature>
<evidence type="ECO:0000259" key="6">
    <source>
        <dbReference type="PROSITE" id="PS50072"/>
    </source>
</evidence>
<feature type="region of interest" description="Disordered" evidence="4">
    <location>
        <begin position="35"/>
        <end position="66"/>
    </location>
</feature>
<dbReference type="EMBL" id="CP042914">
    <property type="protein sequence ID" value="QEG40337.1"/>
    <property type="molecule type" value="Genomic_DNA"/>
</dbReference>
<feature type="signal peptide" evidence="5">
    <location>
        <begin position="1"/>
        <end position="25"/>
    </location>
</feature>
<sequence precursor="true">MRTIFRNRPLPVAVIVAALSLGCLVAEGPAAVAQDGDAQPSAAETADPPAEAEGQPAGETVDDDPVGRELLAEYEKRRTTWAESMVTLRDAQIRFHNGGEETEEQYRQIVREQLTVARSRYDELLEQVVKMLQYNPNGGDFLKSFLAQTVAHRGHVDWYENLAKPVEMLEEFLSERVDSEFHSIAGRAQVVAGNFEQASRHLQLALQTEKPLDCDLRLLGTLDRLAAAWNAEQERLASDPDDLPLVEIETTRGKMLIELYEDQAPNTVANFIQLVDQGFYDELPFYQVVDHLFAMTGDPYGDGSGDSGHHIADEADHPDARSPLRGSLVMAKLPVPGDPQGRTVDDSASSQFMILLLPLELPAGKYTTFGRVIEGLPAVSYFTRLDPTKKTDKNEVKMPPDRILTAKVVRKRDHDYEVKYVEE</sequence>
<accession>A0A5B9QMM0</accession>
<dbReference type="CDD" id="cd00317">
    <property type="entry name" value="cyclophilin"/>
    <property type="match status" value="1"/>
</dbReference>
<proteinExistence type="predicted"/>
<dbReference type="KEGG" id="rul:UC8_23460"/>
<dbReference type="Gene3D" id="2.40.100.10">
    <property type="entry name" value="Cyclophilin-like"/>
    <property type="match status" value="1"/>
</dbReference>
<keyword evidence="3 7" id="KW-0413">Isomerase</keyword>
<dbReference type="PANTHER" id="PTHR45625">
    <property type="entry name" value="PEPTIDYL-PROLYL CIS-TRANS ISOMERASE-RELATED"/>
    <property type="match status" value="1"/>
</dbReference>
<evidence type="ECO:0000313" key="7">
    <source>
        <dbReference type="EMBL" id="QEG40337.1"/>
    </source>
</evidence>
<feature type="compositionally biased region" description="Low complexity" evidence="4">
    <location>
        <begin position="40"/>
        <end position="53"/>
    </location>
</feature>
<dbReference type="Proteomes" id="UP000325286">
    <property type="component" value="Chromosome"/>
</dbReference>
<evidence type="ECO:0000256" key="1">
    <source>
        <dbReference type="ARBA" id="ARBA00013194"/>
    </source>
</evidence>
<dbReference type="InterPro" id="IPR002130">
    <property type="entry name" value="Cyclophilin-type_PPIase_dom"/>
</dbReference>
<gene>
    <name evidence="7" type="primary">ppiB_1</name>
    <name evidence="7" type="ORF">UC8_23460</name>
</gene>
<dbReference type="InterPro" id="IPR029000">
    <property type="entry name" value="Cyclophilin-like_dom_sf"/>
</dbReference>
<dbReference type="Pfam" id="PF00160">
    <property type="entry name" value="Pro_isomerase"/>
    <property type="match status" value="1"/>
</dbReference>
<dbReference type="PRINTS" id="PR00153">
    <property type="entry name" value="CSAPPISMRASE"/>
</dbReference>
<evidence type="ECO:0000313" key="8">
    <source>
        <dbReference type="Proteomes" id="UP000325286"/>
    </source>
</evidence>
<evidence type="ECO:0000256" key="2">
    <source>
        <dbReference type="ARBA" id="ARBA00023110"/>
    </source>
</evidence>
<dbReference type="AlphaFoldDB" id="A0A5B9QMM0"/>
<dbReference type="OrthoDB" id="270889at2"/>
<dbReference type="PROSITE" id="PS50072">
    <property type="entry name" value="CSA_PPIASE_2"/>
    <property type="match status" value="1"/>
</dbReference>
<keyword evidence="2" id="KW-0697">Rotamase</keyword>
<dbReference type="EC" id="5.2.1.8" evidence="1"/>
<evidence type="ECO:0000256" key="4">
    <source>
        <dbReference type="SAM" id="MobiDB-lite"/>
    </source>
</evidence>
<dbReference type="GO" id="GO:0003755">
    <property type="term" value="F:peptidyl-prolyl cis-trans isomerase activity"/>
    <property type="evidence" value="ECO:0007669"/>
    <property type="project" value="UniProtKB-KW"/>
</dbReference>
<dbReference type="PANTHER" id="PTHR45625:SF4">
    <property type="entry name" value="PEPTIDYLPROLYL ISOMERASE DOMAIN AND WD REPEAT-CONTAINING PROTEIN 1"/>
    <property type="match status" value="1"/>
</dbReference>
<feature type="chain" id="PRO_5022885303" description="peptidylprolyl isomerase" evidence="5">
    <location>
        <begin position="26"/>
        <end position="423"/>
    </location>
</feature>
<name>A0A5B9QMM0_9BACT</name>
<keyword evidence="5" id="KW-0732">Signal</keyword>